<keyword evidence="5" id="KW-0624">Polysaccharide degradation</keyword>
<dbReference type="InterPro" id="IPR013320">
    <property type="entry name" value="ConA-like_dom_sf"/>
</dbReference>
<feature type="domain" description="Fibronectin type-III" evidence="8">
    <location>
        <begin position="1189"/>
        <end position="1280"/>
    </location>
</feature>
<dbReference type="SUPFAM" id="SSF49265">
    <property type="entry name" value="Fibronectin type III"/>
    <property type="match status" value="3"/>
</dbReference>
<dbReference type="Gene3D" id="2.60.120.200">
    <property type="match status" value="2"/>
</dbReference>
<keyword evidence="10" id="KW-1185">Reference proteome</keyword>
<dbReference type="GO" id="GO:0016798">
    <property type="term" value="F:hydrolase activity, acting on glycosyl bonds"/>
    <property type="evidence" value="ECO:0007669"/>
    <property type="project" value="UniProtKB-KW"/>
</dbReference>
<dbReference type="InterPro" id="IPR003961">
    <property type="entry name" value="FN3_dom"/>
</dbReference>
<evidence type="ECO:0000256" key="7">
    <source>
        <dbReference type="SAM" id="SignalP"/>
    </source>
</evidence>
<reference evidence="9 10" key="1">
    <citation type="submission" date="2020-07" db="EMBL/GenBank/DDBJ databases">
        <title>Sequencing the genomes of 1000 actinobacteria strains.</title>
        <authorList>
            <person name="Klenk H.-P."/>
        </authorList>
    </citation>
    <scope>NUCLEOTIDE SEQUENCE [LARGE SCALE GENOMIC DNA]</scope>
    <source>
        <strain evidence="9 10">DSM 15166</strain>
    </source>
</reference>
<sequence>MRKSIGIAAAAAVTLALVVAAPFTQAASALSPGVSFSAADLPTWQVNNEVYALGQSKGKVLVGGSFTRLSPPTGASGTPLTVTGLGVLNAETGNPDSCQFPVTLSGGTPTIRAITPAVDGNTLFVGGSFSTIGGVNVNRIAQLDLSTCKVLPFHPLGGAINGAVYAIAVKANTVYIGGAMTAVGTSTRQHFAALNATTGALLPWVADTDLTGRAITVSPDGTKVAIGGDFFTVNGADSHSIGVVDATTGTNLANYPMPFIAQTSVTKALTSDGTSFYGGNEGTGGGVFDGVFAVDWNTLQQRWRDTCLGATQALLVYKSTLYEATHHHDCSSMNQQQDGTRMYFNASSTDTPYLLGWNPRGNDGINEGIGPRANVVATGATTGKDYLWYGGEFTQINGHAQQGLTRFGPDDTTTPPTPSASAEALTPNAIQVRLRTVVDPDDSLLTYSIYRNGGTTPVWTGQASSLWWTRPQVTWTDTNVTPGTTYTYRVTANDGTNTSPLSAVASARATGTGSAYAAAVLGDSPNLFWRYDETSGTWLQDKSGNTTAGLNGTYENGAIGGAAGAIKNDPSTAATFNGSSSQYAWSDEMIQGPKVYSVETWFKTTTTTGGKIVGFGNGRPETNSDAPNLSSNYDRQIYMTNGGQLVFGAYNGGTATIQSSSAYNDGQWHQAVGTQGPGGMTFYVDGVKVGQNTVSGNQDYVGTWRVGYDNLNGWPSQPSANYFTGSIDDTAVYPSVLSPTQVINHYTTAGYTPNVQAAPADNYGKAVYNDNPDMYWRLDESSGTTAADSSLYAQHPATYTSGVQLGQPGVLAGHTAVTLPGNSNGTIAEAQPQGSTGAFSSELWFRTTSTTGGKLVGFEDTQTGNGSNYDKQVYMTDSGQLLFGVWVGYVASVTSPASYNDGNWHQLVATQGAAGMALYVDGALVGSNGETSNQSFTGYWRLGGGNIGGWPSSPSNFFFTGSIDEAAIYPTQLSAAQVSAHYGLGTSDTTPPTAPSGVAATNAGGAPQVSWTASTDNVGVASYSVYRGTTAGFTPGAGNQVASGVTTTSYTDAAGLVGTYYYKVVALDGAGNASAPSSAGSITLNDTTPPTAPTGVAASLSGSTVSLSWTAATDNVGVTAYQVHRSTTSGFTPDGSTLIGTVSSTSATDTLPGMGTYYYRIVAVDAAGNSGAPSDQATATLGDTTPPSVPSGLSATASGSTVALSWTASTDNVGVTGYTVYRSTTSGFAPSAATQIGTTAGASYTDSGVANGTYYYVVTATDGTNTSGPSAQASATVAVTAVTVTSSVNSTQDAMVAASVPTTNYGTYNQLSARGGSGASPIQSFLTFALPAAPAGYTLTGATLQVRTSGDATAGTANAVLFNLLSGAWDQSTVNWNTRPTGIGAALGTLTGATAVNTPYTATLDASQLAPLLGTSTSIAMTMAAADTDNLRIYSYDNSASLRPVLQLTFTKS</sequence>
<evidence type="ECO:0000256" key="6">
    <source>
        <dbReference type="SAM" id="MobiDB-lite"/>
    </source>
</evidence>
<dbReference type="SMART" id="SM00060">
    <property type="entry name" value="FN3"/>
    <property type="match status" value="4"/>
</dbReference>
<keyword evidence="4" id="KW-0326">Glycosidase</keyword>
<comment type="caution">
    <text evidence="9">The sequence shown here is derived from an EMBL/GenBank/DDBJ whole genome shotgun (WGS) entry which is preliminary data.</text>
</comment>
<evidence type="ECO:0000256" key="3">
    <source>
        <dbReference type="ARBA" id="ARBA00022729"/>
    </source>
</evidence>
<dbReference type="PROSITE" id="PS50853">
    <property type="entry name" value="FN3"/>
    <property type="match status" value="3"/>
</dbReference>
<gene>
    <name evidence="9" type="ORF">HNR14_002366</name>
</gene>
<feature type="region of interest" description="Disordered" evidence="6">
    <location>
        <begin position="1172"/>
        <end position="1194"/>
    </location>
</feature>
<keyword evidence="2" id="KW-0964">Secreted</keyword>
<dbReference type="NCBIfam" id="NF033679">
    <property type="entry name" value="DNRLRE_dom"/>
    <property type="match status" value="1"/>
</dbReference>
<evidence type="ECO:0000313" key="9">
    <source>
        <dbReference type="EMBL" id="NYK10485.1"/>
    </source>
</evidence>
<keyword evidence="4" id="KW-0378">Hydrolase</keyword>
<dbReference type="EMBL" id="JACCHJ010000001">
    <property type="protein sequence ID" value="NYK10485.1"/>
    <property type="molecule type" value="Genomic_DNA"/>
</dbReference>
<dbReference type="SUPFAM" id="SSF51004">
    <property type="entry name" value="C-terminal (heme d1) domain of cytochrome cd1-nitrite reductase"/>
    <property type="match status" value="1"/>
</dbReference>
<dbReference type="InterPro" id="IPR055372">
    <property type="entry name" value="CBM96"/>
</dbReference>
<organism evidence="9 10">
    <name type="scientific">Leifsonia naganoensis</name>
    <dbReference type="NCBI Taxonomy" id="150025"/>
    <lineage>
        <taxon>Bacteria</taxon>
        <taxon>Bacillati</taxon>
        <taxon>Actinomycetota</taxon>
        <taxon>Actinomycetes</taxon>
        <taxon>Micrococcales</taxon>
        <taxon>Microbacteriaceae</taxon>
        <taxon>Leifsonia</taxon>
    </lineage>
</organism>
<accession>A0A853DWR6</accession>
<dbReference type="InterPro" id="IPR036116">
    <property type="entry name" value="FN3_sf"/>
</dbReference>
<evidence type="ECO:0000256" key="4">
    <source>
        <dbReference type="ARBA" id="ARBA00023295"/>
    </source>
</evidence>
<dbReference type="SUPFAM" id="SSF49899">
    <property type="entry name" value="Concanavalin A-like lectins/glucanases"/>
    <property type="match status" value="2"/>
</dbReference>
<dbReference type="InterPro" id="IPR013783">
    <property type="entry name" value="Ig-like_fold"/>
</dbReference>
<comment type="subcellular location">
    <subcellularLocation>
        <location evidence="1">Secreted</location>
    </subcellularLocation>
</comment>
<keyword evidence="5" id="KW-0119">Carbohydrate metabolism</keyword>
<feature type="domain" description="Fibronectin type-III" evidence="8">
    <location>
        <begin position="1089"/>
        <end position="1188"/>
    </location>
</feature>
<protein>
    <submittedName>
        <fullName evidence="9">Fibronectin type 3 domain-containing protein</fullName>
    </submittedName>
</protein>
<dbReference type="GO" id="GO:0000272">
    <property type="term" value="P:polysaccharide catabolic process"/>
    <property type="evidence" value="ECO:0007669"/>
    <property type="project" value="UniProtKB-KW"/>
</dbReference>
<dbReference type="CDD" id="cd00063">
    <property type="entry name" value="FN3"/>
    <property type="match status" value="3"/>
</dbReference>
<dbReference type="RefSeq" id="WP_179701212.1">
    <property type="nucleotide sequence ID" value="NZ_BAAAHA010000006.1"/>
</dbReference>
<dbReference type="GO" id="GO:0005576">
    <property type="term" value="C:extracellular region"/>
    <property type="evidence" value="ECO:0007669"/>
    <property type="project" value="UniProtKB-SubCell"/>
</dbReference>
<keyword evidence="3 7" id="KW-0732">Signal</keyword>
<evidence type="ECO:0000256" key="5">
    <source>
        <dbReference type="ARBA" id="ARBA00023326"/>
    </source>
</evidence>
<dbReference type="Pfam" id="PF13385">
    <property type="entry name" value="Laminin_G_3"/>
    <property type="match status" value="2"/>
</dbReference>
<dbReference type="Gene3D" id="2.60.40.10">
    <property type="entry name" value="Immunoglobulins"/>
    <property type="match status" value="4"/>
</dbReference>
<name>A0A853DWR6_9MICO</name>
<evidence type="ECO:0000259" key="8">
    <source>
        <dbReference type="PROSITE" id="PS50853"/>
    </source>
</evidence>
<dbReference type="Pfam" id="PF24517">
    <property type="entry name" value="CBM96"/>
    <property type="match status" value="1"/>
</dbReference>
<proteinExistence type="predicted"/>
<feature type="chain" id="PRO_5032273189" evidence="7">
    <location>
        <begin position="27"/>
        <end position="1453"/>
    </location>
</feature>
<dbReference type="Proteomes" id="UP000521075">
    <property type="component" value="Unassembled WGS sequence"/>
</dbReference>
<evidence type="ECO:0000256" key="1">
    <source>
        <dbReference type="ARBA" id="ARBA00004613"/>
    </source>
</evidence>
<evidence type="ECO:0000313" key="10">
    <source>
        <dbReference type="Proteomes" id="UP000521075"/>
    </source>
</evidence>
<feature type="domain" description="Fibronectin type-III" evidence="8">
    <location>
        <begin position="415"/>
        <end position="513"/>
    </location>
</feature>
<evidence type="ECO:0000256" key="2">
    <source>
        <dbReference type="ARBA" id="ARBA00022525"/>
    </source>
</evidence>
<dbReference type="InterPro" id="IPR011048">
    <property type="entry name" value="Haem_d1_sf"/>
</dbReference>
<feature type="signal peptide" evidence="7">
    <location>
        <begin position="1"/>
        <end position="26"/>
    </location>
</feature>